<sequence length="259" mass="29280">MLERVRLYDAPTTVVDVDELASWLRDRLAAAFDDPPEITVEPRFLDRFGSDELARSFAEARVLSPYDRETGNTMLGTVRYEERAMEDPTREGGVLYDGTQIQRSLNTAIPDDETDLSTAHVVLLDRAVATWGDHDGRWHKRVSILGHPGIVSVPGLYEAPAKPDAYYKEQQKHALLSGDTPPREVLENQVDGEFLVADDPRTTDALEGYVLQTVHYLETGEAFCDDDSCRLFNAHYHEDLVSAQLRGTDFCPRHAERYR</sequence>
<dbReference type="GeneID" id="73904574"/>
<dbReference type="AlphaFoldDB" id="A0ABD5NJF5"/>
<dbReference type="RefSeq" id="WP_256531815.1">
    <property type="nucleotide sequence ID" value="NZ_CP101824.1"/>
</dbReference>
<name>A0ABD5NJF5_9EURY</name>
<reference evidence="1 2" key="1">
    <citation type="journal article" date="2019" name="Int. J. Syst. Evol. Microbiol.">
        <title>The Global Catalogue of Microorganisms (GCM) 10K type strain sequencing project: providing services to taxonomists for standard genome sequencing and annotation.</title>
        <authorList>
            <consortium name="The Broad Institute Genomics Platform"/>
            <consortium name="The Broad Institute Genome Sequencing Center for Infectious Disease"/>
            <person name="Wu L."/>
            <person name="Ma J."/>
        </authorList>
    </citation>
    <scope>NUCLEOTIDE SEQUENCE [LARGE SCALE GENOMIC DNA]</scope>
    <source>
        <strain evidence="1 2">IBRC-M 10256</strain>
    </source>
</reference>
<organism evidence="1 2">
    <name type="scientific">Halovivax cerinus</name>
    <dbReference type="NCBI Taxonomy" id="1487865"/>
    <lineage>
        <taxon>Archaea</taxon>
        <taxon>Methanobacteriati</taxon>
        <taxon>Methanobacteriota</taxon>
        <taxon>Stenosarchaea group</taxon>
        <taxon>Halobacteria</taxon>
        <taxon>Halobacteriales</taxon>
        <taxon>Natrialbaceae</taxon>
        <taxon>Halovivax</taxon>
    </lineage>
</organism>
<gene>
    <name evidence="1" type="ORF">ACFOUR_02575</name>
</gene>
<proteinExistence type="predicted"/>
<protein>
    <submittedName>
        <fullName evidence="1">DUF7001 family protein</fullName>
    </submittedName>
</protein>
<accession>A0ABD5NJF5</accession>
<keyword evidence="2" id="KW-1185">Reference proteome</keyword>
<dbReference type="Pfam" id="PF22529">
    <property type="entry name" value="DUF7001"/>
    <property type="match status" value="1"/>
</dbReference>
<dbReference type="Proteomes" id="UP001595846">
    <property type="component" value="Unassembled WGS sequence"/>
</dbReference>
<evidence type="ECO:0000313" key="1">
    <source>
        <dbReference type="EMBL" id="MFC3957259.1"/>
    </source>
</evidence>
<dbReference type="InterPro" id="IPR054270">
    <property type="entry name" value="DUF7001"/>
</dbReference>
<evidence type="ECO:0000313" key="2">
    <source>
        <dbReference type="Proteomes" id="UP001595846"/>
    </source>
</evidence>
<comment type="caution">
    <text evidence="1">The sequence shown here is derived from an EMBL/GenBank/DDBJ whole genome shotgun (WGS) entry which is preliminary data.</text>
</comment>
<dbReference type="EMBL" id="JBHSAQ010000001">
    <property type="protein sequence ID" value="MFC3957259.1"/>
    <property type="molecule type" value="Genomic_DNA"/>
</dbReference>